<proteinExistence type="predicted"/>
<dbReference type="SUPFAM" id="SSF51905">
    <property type="entry name" value="FAD/NAD(P)-binding domain"/>
    <property type="match status" value="1"/>
</dbReference>
<dbReference type="RefSeq" id="WP_095991556.1">
    <property type="nucleotide sequence ID" value="NZ_CP022098.1"/>
</dbReference>
<name>A0A250JKR3_9BACT</name>
<dbReference type="PANTHER" id="PTHR10668:SF105">
    <property type="entry name" value="DEHYDROGENASE-RELATED"/>
    <property type="match status" value="1"/>
</dbReference>
<dbReference type="Gene3D" id="3.50.50.60">
    <property type="entry name" value="FAD/NAD(P)-binding domain"/>
    <property type="match status" value="2"/>
</dbReference>
<dbReference type="InterPro" id="IPR036188">
    <property type="entry name" value="FAD/NAD-bd_sf"/>
</dbReference>
<dbReference type="Proteomes" id="UP000217257">
    <property type="component" value="Chromosome"/>
</dbReference>
<sequence length="482" mass="51234">MKLSAMSSVLDAIVVGAGPNGLAAAVTLARAGRSVRVVEAAPTPGGGARSAELTLPGYVHDVCSAVHPLAVASPFLRQLPLADHGLEWVHPDAPLAHPLEDGNAAVLERSLEATARGLGPDARRYERWMRPMVHAFEDVMAQLGDPLRLPRHPLRLARFGLRALRSAHAQARSAFRGPLARALFAGGAAHSFSALERPLTSAFGILLLTSGHAVGWPFPRGGTQKLVDALVCYLRALGGEVVTGQRVTNVDELPRSRAVLLDVTPAQLVKLAGHRLPPPYVEKLRRFRYGPGVFKVDWALAGPIPWRAVGCSRAGTVHVGGSLEEISASEAAVARGQVPERPFVLVAQHTPFDDSRAPKGRHTGWAYCHVPNGCTEDMTARIEAQMERFAPGFGDLVLARHTRSPAQYEAYNANCIGGDISGGAMEGLQLLARPVASLVPYATPDPRIYLCSSSTPPGAGVHGLCGFLAARALLASEVWRKG</sequence>
<gene>
    <name evidence="1" type="ORF">CYFUS_009730</name>
</gene>
<protein>
    <submittedName>
        <fullName evidence="1">FAD-dependent oxidoreductase</fullName>
    </submittedName>
</protein>
<dbReference type="EMBL" id="CP022098">
    <property type="protein sequence ID" value="ATB44243.1"/>
    <property type="molecule type" value="Genomic_DNA"/>
</dbReference>
<accession>A0A250JKR3</accession>
<dbReference type="Pfam" id="PF13450">
    <property type="entry name" value="NAD_binding_8"/>
    <property type="match status" value="1"/>
</dbReference>
<reference evidence="1 2" key="1">
    <citation type="submission" date="2017-06" db="EMBL/GenBank/DDBJ databases">
        <title>Sequencing and comparative analysis of myxobacterial genomes.</title>
        <authorList>
            <person name="Rupp O."/>
            <person name="Goesmann A."/>
            <person name="Sogaard-Andersen L."/>
        </authorList>
    </citation>
    <scope>NUCLEOTIDE SEQUENCE [LARGE SCALE GENOMIC DNA]</scope>
    <source>
        <strain evidence="1 2">DSM 52655</strain>
    </source>
</reference>
<dbReference type="PANTHER" id="PTHR10668">
    <property type="entry name" value="PHYTOENE DEHYDROGENASE"/>
    <property type="match status" value="1"/>
</dbReference>
<dbReference type="KEGG" id="cfus:CYFUS_009730"/>
<evidence type="ECO:0000313" key="1">
    <source>
        <dbReference type="EMBL" id="ATB44243.1"/>
    </source>
</evidence>
<organism evidence="1 2">
    <name type="scientific">Cystobacter fuscus</name>
    <dbReference type="NCBI Taxonomy" id="43"/>
    <lineage>
        <taxon>Bacteria</taxon>
        <taxon>Pseudomonadati</taxon>
        <taxon>Myxococcota</taxon>
        <taxon>Myxococcia</taxon>
        <taxon>Myxococcales</taxon>
        <taxon>Cystobacterineae</taxon>
        <taxon>Archangiaceae</taxon>
        <taxon>Cystobacter</taxon>
    </lineage>
</organism>
<evidence type="ECO:0000313" key="2">
    <source>
        <dbReference type="Proteomes" id="UP000217257"/>
    </source>
</evidence>
<dbReference type="AlphaFoldDB" id="A0A250JKR3"/>